<reference evidence="1" key="2">
    <citation type="submission" date="2020-09" db="EMBL/GenBank/DDBJ databases">
        <authorList>
            <person name="Sun Q."/>
            <person name="Zhou Y."/>
        </authorList>
    </citation>
    <scope>NUCLEOTIDE SEQUENCE</scope>
    <source>
        <strain evidence="1">CGMCC 1.15179</strain>
    </source>
</reference>
<evidence type="ECO:0000313" key="2">
    <source>
        <dbReference type="Proteomes" id="UP000625210"/>
    </source>
</evidence>
<dbReference type="InterPro" id="IPR008651">
    <property type="entry name" value="Uncharacterised_HicB"/>
</dbReference>
<dbReference type="AlphaFoldDB" id="A0A8J2YBE4"/>
<dbReference type="InterPro" id="IPR013321">
    <property type="entry name" value="Arc_rbn_hlx_hlx"/>
</dbReference>
<accession>A0A8J2YBE4</accession>
<dbReference type="Gene3D" id="1.10.1220.10">
    <property type="entry name" value="Met repressor-like"/>
    <property type="match status" value="1"/>
</dbReference>
<protein>
    <recommendedName>
        <fullName evidence="3">Toxin-antitoxin system HicB family antitoxin</fullName>
    </recommendedName>
</protein>
<keyword evidence="2" id="KW-1185">Reference proteome</keyword>
<evidence type="ECO:0000313" key="1">
    <source>
        <dbReference type="EMBL" id="GGE27739.1"/>
    </source>
</evidence>
<dbReference type="Pfam" id="PF05534">
    <property type="entry name" value="HicB"/>
    <property type="match status" value="1"/>
</dbReference>
<gene>
    <name evidence="1" type="ORF">GCM10011571_32390</name>
</gene>
<dbReference type="Proteomes" id="UP000625210">
    <property type="component" value="Unassembled WGS sequence"/>
</dbReference>
<organism evidence="1 2">
    <name type="scientific">Marinithermofilum abyssi</name>
    <dbReference type="NCBI Taxonomy" id="1571185"/>
    <lineage>
        <taxon>Bacteria</taxon>
        <taxon>Bacillati</taxon>
        <taxon>Bacillota</taxon>
        <taxon>Bacilli</taxon>
        <taxon>Bacillales</taxon>
        <taxon>Thermoactinomycetaceae</taxon>
        <taxon>Marinithermofilum</taxon>
    </lineage>
</organism>
<sequence>MKEEMKQVKVRLPESLHKKLRIEAAEREISMQQIVEEIVKDRFERG</sequence>
<proteinExistence type="predicted"/>
<dbReference type="SUPFAM" id="SSF47598">
    <property type="entry name" value="Ribbon-helix-helix"/>
    <property type="match status" value="1"/>
</dbReference>
<dbReference type="InterPro" id="IPR010985">
    <property type="entry name" value="Ribbon_hlx_hlx"/>
</dbReference>
<dbReference type="RefSeq" id="WP_188648933.1">
    <property type="nucleotide sequence ID" value="NZ_BMHQ01000015.1"/>
</dbReference>
<comment type="caution">
    <text evidence="1">The sequence shown here is derived from an EMBL/GenBank/DDBJ whole genome shotgun (WGS) entry which is preliminary data.</text>
</comment>
<evidence type="ECO:0008006" key="3">
    <source>
        <dbReference type="Google" id="ProtNLM"/>
    </source>
</evidence>
<dbReference type="EMBL" id="BMHQ01000015">
    <property type="protein sequence ID" value="GGE27739.1"/>
    <property type="molecule type" value="Genomic_DNA"/>
</dbReference>
<reference evidence="1" key="1">
    <citation type="journal article" date="2014" name="Int. J. Syst. Evol. Microbiol.">
        <title>Complete genome sequence of Corynebacterium casei LMG S-19264T (=DSM 44701T), isolated from a smear-ripened cheese.</title>
        <authorList>
            <consortium name="US DOE Joint Genome Institute (JGI-PGF)"/>
            <person name="Walter F."/>
            <person name="Albersmeier A."/>
            <person name="Kalinowski J."/>
            <person name="Ruckert C."/>
        </authorList>
    </citation>
    <scope>NUCLEOTIDE SEQUENCE</scope>
    <source>
        <strain evidence="1">CGMCC 1.15179</strain>
    </source>
</reference>
<name>A0A8J2YBE4_9BACL</name>
<dbReference type="GO" id="GO:0006355">
    <property type="term" value="P:regulation of DNA-templated transcription"/>
    <property type="evidence" value="ECO:0007669"/>
    <property type="project" value="InterPro"/>
</dbReference>